<dbReference type="Proteomes" id="UP000285295">
    <property type="component" value="Unassembled WGS sequence"/>
</dbReference>
<gene>
    <name evidence="1" type="ORF">D2T31_10800</name>
</gene>
<protein>
    <submittedName>
        <fullName evidence="1">Phage gp6-like head-tail connector protein</fullName>
    </submittedName>
</protein>
<name>A0A443K9U9_9RHOB</name>
<dbReference type="RefSeq" id="WP_128237354.1">
    <property type="nucleotide sequence ID" value="NZ_SAUX01000011.1"/>
</dbReference>
<dbReference type="Gene3D" id="1.10.3230.30">
    <property type="entry name" value="Phage gp6-like head-tail connector protein"/>
    <property type="match status" value="1"/>
</dbReference>
<sequence length="103" mass="11493">MAIVTPADLLRQLSLTADAPADDLALVEGKIAAAQNHIERLLGFRIEEVFGGADQDPVPPVLKEAVMQLASWWFENREAATDISRILPFGVQEIVNEYREWSF</sequence>
<reference evidence="1 2" key="2">
    <citation type="submission" date="2019-01" db="EMBL/GenBank/DDBJ databases">
        <authorList>
            <person name="Li Y."/>
        </authorList>
    </citation>
    <scope>NUCLEOTIDE SEQUENCE [LARGE SCALE GENOMIC DNA]</scope>
    <source>
        <strain evidence="1 2">D19-10-3-21</strain>
    </source>
</reference>
<dbReference type="InterPro" id="IPR021146">
    <property type="entry name" value="Phage_gp6-like_head-tail"/>
</dbReference>
<evidence type="ECO:0000313" key="2">
    <source>
        <dbReference type="Proteomes" id="UP000285295"/>
    </source>
</evidence>
<dbReference type="EMBL" id="SAUX01000011">
    <property type="protein sequence ID" value="RWR29462.1"/>
    <property type="molecule type" value="Genomic_DNA"/>
</dbReference>
<proteinExistence type="predicted"/>
<dbReference type="AlphaFoldDB" id="A0A443K9U9"/>
<dbReference type="OrthoDB" id="7307102at2"/>
<dbReference type="NCBIfam" id="TIGR01560">
    <property type="entry name" value="put_DNA_pack"/>
    <property type="match status" value="1"/>
</dbReference>
<dbReference type="Pfam" id="PF05135">
    <property type="entry name" value="Phage_connect_1"/>
    <property type="match status" value="1"/>
</dbReference>
<dbReference type="InterPro" id="IPR006450">
    <property type="entry name" value="Phage_HK97_gp6-like"/>
</dbReference>
<evidence type="ECO:0000313" key="1">
    <source>
        <dbReference type="EMBL" id="RWR29462.1"/>
    </source>
</evidence>
<comment type="caution">
    <text evidence="1">The sequence shown here is derived from an EMBL/GenBank/DDBJ whole genome shotgun (WGS) entry which is preliminary data.</text>
</comment>
<dbReference type="CDD" id="cd08054">
    <property type="entry name" value="gp6"/>
    <property type="match status" value="1"/>
</dbReference>
<accession>A0A443K9U9</accession>
<reference evidence="1 2" key="1">
    <citation type="submission" date="2019-01" db="EMBL/GenBank/DDBJ databases">
        <title>Sinorhodobacter populi sp. nov. isolated from the symptomatic bark tissue of Populus euramericana canker.</title>
        <authorList>
            <person name="Xu G."/>
        </authorList>
    </citation>
    <scope>NUCLEOTIDE SEQUENCE [LARGE SCALE GENOMIC DNA]</scope>
    <source>
        <strain evidence="1 2">D19-10-3-21</strain>
    </source>
</reference>
<organism evidence="1 2">
    <name type="scientific">Paenirhodobacter populi</name>
    <dbReference type="NCBI Taxonomy" id="2306993"/>
    <lineage>
        <taxon>Bacteria</taxon>
        <taxon>Pseudomonadati</taxon>
        <taxon>Pseudomonadota</taxon>
        <taxon>Alphaproteobacteria</taxon>
        <taxon>Rhodobacterales</taxon>
        <taxon>Rhodobacter group</taxon>
        <taxon>Paenirhodobacter</taxon>
    </lineage>
</organism>